<evidence type="ECO:0000259" key="1">
    <source>
        <dbReference type="Pfam" id="PF00668"/>
    </source>
</evidence>
<dbReference type="Gene3D" id="3.30.559.10">
    <property type="entry name" value="Chloramphenicol acetyltransferase-like domain"/>
    <property type="match status" value="1"/>
</dbReference>
<organism evidence="2 3">
    <name type="scientific">Nonomuraea ferruginea</name>
    <dbReference type="NCBI Taxonomy" id="46174"/>
    <lineage>
        <taxon>Bacteria</taxon>
        <taxon>Bacillati</taxon>
        <taxon>Actinomycetota</taxon>
        <taxon>Actinomycetes</taxon>
        <taxon>Streptosporangiales</taxon>
        <taxon>Streptosporangiaceae</taxon>
        <taxon>Nonomuraea</taxon>
    </lineage>
</organism>
<feature type="domain" description="Condensation" evidence="1">
    <location>
        <begin position="39"/>
        <end position="116"/>
    </location>
</feature>
<evidence type="ECO:0000313" key="3">
    <source>
        <dbReference type="Proteomes" id="UP001212498"/>
    </source>
</evidence>
<dbReference type="RefSeq" id="WP_271279335.1">
    <property type="nucleotide sequence ID" value="NZ_JAPNUD010000157.1"/>
</dbReference>
<protein>
    <submittedName>
        <fullName evidence="2">Condensation domain-containing protein</fullName>
    </submittedName>
</protein>
<dbReference type="InterPro" id="IPR023213">
    <property type="entry name" value="CAT-like_dom_sf"/>
</dbReference>
<dbReference type="Pfam" id="PF00668">
    <property type="entry name" value="Condensation"/>
    <property type="match status" value="1"/>
</dbReference>
<dbReference type="EMBL" id="JAPNUD010000157">
    <property type="protein sequence ID" value="MDA0645832.1"/>
    <property type="molecule type" value="Genomic_DNA"/>
</dbReference>
<dbReference type="SUPFAM" id="SSF52777">
    <property type="entry name" value="CoA-dependent acyltransferases"/>
    <property type="match status" value="1"/>
</dbReference>
<comment type="caution">
    <text evidence="2">The sequence shown here is derived from an EMBL/GenBank/DDBJ whole genome shotgun (WGS) entry which is preliminary data.</text>
</comment>
<evidence type="ECO:0000313" key="2">
    <source>
        <dbReference type="EMBL" id="MDA0645832.1"/>
    </source>
</evidence>
<dbReference type="Proteomes" id="UP001212498">
    <property type="component" value="Unassembled WGS sequence"/>
</dbReference>
<sequence>MHTDRAQELLIDKLLAEAGLGDTVAASPAVPRRRPGDDPLSSGQERLWFLDQWRPGTPLYNVPVLLELHGPADPEELRRAVQGLADRHAVLRTAFTVGADGRPRTRVHERADVPWRHE</sequence>
<dbReference type="InterPro" id="IPR001242">
    <property type="entry name" value="Condensation_dom"/>
</dbReference>
<keyword evidence="3" id="KW-1185">Reference proteome</keyword>
<gene>
    <name evidence="2" type="ORF">OUY24_34855</name>
</gene>
<name>A0ABT4T8K0_9ACTN</name>
<reference evidence="2 3" key="1">
    <citation type="submission" date="2022-11" db="EMBL/GenBank/DDBJ databases">
        <title>Nonomuraea corallina sp. nov., a new species of the genus Nonomuraea isolated from sea side sediment in Thai sea.</title>
        <authorList>
            <person name="Ngamcharungchit C."/>
            <person name="Matsumoto A."/>
            <person name="Suriyachadkun C."/>
            <person name="Panbangred W."/>
            <person name="Inahashi Y."/>
            <person name="Intra B."/>
        </authorList>
    </citation>
    <scope>NUCLEOTIDE SEQUENCE [LARGE SCALE GENOMIC DNA]</scope>
    <source>
        <strain evidence="2 3">DSM 43553</strain>
    </source>
</reference>
<proteinExistence type="predicted"/>
<feature type="non-terminal residue" evidence="2">
    <location>
        <position position="118"/>
    </location>
</feature>
<accession>A0ABT4T8K0</accession>